<dbReference type="Gene3D" id="4.10.60.10">
    <property type="entry name" value="Zinc finger, CCHC-type"/>
    <property type="match status" value="1"/>
</dbReference>
<evidence type="ECO:0000313" key="4">
    <source>
        <dbReference type="RefSeq" id="XP_018458688.1"/>
    </source>
</evidence>
<dbReference type="InterPro" id="IPR021109">
    <property type="entry name" value="Peptidase_aspartic_dom_sf"/>
</dbReference>
<dbReference type="SMART" id="SM00343">
    <property type="entry name" value="ZnF_C2HC"/>
    <property type="match status" value="1"/>
</dbReference>
<dbReference type="InterPro" id="IPR001878">
    <property type="entry name" value="Znf_CCHC"/>
</dbReference>
<dbReference type="PANTHER" id="PTHR15503">
    <property type="entry name" value="LDOC1 RELATED"/>
    <property type="match status" value="1"/>
</dbReference>
<feature type="domain" description="CCHC-type" evidence="2">
    <location>
        <begin position="30"/>
        <end position="43"/>
    </location>
</feature>
<protein>
    <submittedName>
        <fullName evidence="4">Uncharacterized protein LOC108829554</fullName>
    </submittedName>
</protein>
<dbReference type="GeneID" id="108829554"/>
<dbReference type="GO" id="GO:0003676">
    <property type="term" value="F:nucleic acid binding"/>
    <property type="evidence" value="ECO:0007669"/>
    <property type="project" value="InterPro"/>
</dbReference>
<dbReference type="SUPFAM" id="SSF57756">
    <property type="entry name" value="Retrovirus zinc finger-like domains"/>
    <property type="match status" value="1"/>
</dbReference>
<dbReference type="OrthoDB" id="1113481at2759"/>
<gene>
    <name evidence="4" type="primary">LOC108829554</name>
</gene>
<name>A0A6J0LFQ5_RAPSA</name>
<dbReference type="PROSITE" id="PS50158">
    <property type="entry name" value="ZF_CCHC"/>
    <property type="match status" value="1"/>
</dbReference>
<dbReference type="CDD" id="cd00303">
    <property type="entry name" value="retropepsin_like"/>
    <property type="match status" value="1"/>
</dbReference>
<keyword evidence="1" id="KW-0862">Zinc</keyword>
<dbReference type="AlphaFoldDB" id="A0A6J0LFQ5"/>
<dbReference type="Pfam" id="PF00098">
    <property type="entry name" value="zf-CCHC"/>
    <property type="match status" value="1"/>
</dbReference>
<dbReference type="KEGG" id="rsz:108829554"/>
<organism evidence="3 4">
    <name type="scientific">Raphanus sativus</name>
    <name type="common">Radish</name>
    <name type="synonym">Raphanus raphanistrum var. sativus</name>
    <dbReference type="NCBI Taxonomy" id="3726"/>
    <lineage>
        <taxon>Eukaryota</taxon>
        <taxon>Viridiplantae</taxon>
        <taxon>Streptophyta</taxon>
        <taxon>Embryophyta</taxon>
        <taxon>Tracheophyta</taxon>
        <taxon>Spermatophyta</taxon>
        <taxon>Magnoliopsida</taxon>
        <taxon>eudicotyledons</taxon>
        <taxon>Gunneridae</taxon>
        <taxon>Pentapetalae</taxon>
        <taxon>rosids</taxon>
        <taxon>malvids</taxon>
        <taxon>Brassicales</taxon>
        <taxon>Brassicaceae</taxon>
        <taxon>Brassiceae</taxon>
        <taxon>Raphanus</taxon>
    </lineage>
</organism>
<proteinExistence type="predicted"/>
<dbReference type="Proteomes" id="UP000504610">
    <property type="component" value="Chromosome 4"/>
</dbReference>
<dbReference type="InterPro" id="IPR032567">
    <property type="entry name" value="RTL1-rel"/>
</dbReference>
<evidence type="ECO:0000256" key="1">
    <source>
        <dbReference type="PROSITE-ProRule" id="PRU00047"/>
    </source>
</evidence>
<evidence type="ECO:0000259" key="2">
    <source>
        <dbReference type="PROSITE" id="PS50158"/>
    </source>
</evidence>
<dbReference type="SUPFAM" id="SSF50630">
    <property type="entry name" value="Acid proteases"/>
    <property type="match status" value="1"/>
</dbReference>
<reference evidence="3" key="1">
    <citation type="journal article" date="2019" name="Database">
        <title>The radish genome database (RadishGD): an integrated information resource for radish genomics.</title>
        <authorList>
            <person name="Yu H.J."/>
            <person name="Baek S."/>
            <person name="Lee Y.J."/>
            <person name="Cho A."/>
            <person name="Mun J.H."/>
        </authorList>
    </citation>
    <scope>NUCLEOTIDE SEQUENCE [LARGE SCALE GENOMIC DNA]</scope>
    <source>
        <strain evidence="3">cv. WK10039</strain>
    </source>
</reference>
<evidence type="ECO:0000313" key="3">
    <source>
        <dbReference type="Proteomes" id="UP000504610"/>
    </source>
</evidence>
<dbReference type="GO" id="GO:0008270">
    <property type="term" value="F:zinc ion binding"/>
    <property type="evidence" value="ECO:0007669"/>
    <property type="project" value="UniProtKB-KW"/>
</dbReference>
<reference evidence="4" key="2">
    <citation type="submission" date="2025-08" db="UniProtKB">
        <authorList>
            <consortium name="RefSeq"/>
        </authorList>
    </citation>
    <scope>IDENTIFICATION</scope>
    <source>
        <tissue evidence="4">Leaf</tissue>
    </source>
</reference>
<dbReference type="PANTHER" id="PTHR15503:SF45">
    <property type="entry name" value="RNA-DIRECTED DNA POLYMERASE HOMOLOG"/>
    <property type="match status" value="1"/>
</dbReference>
<keyword evidence="1" id="KW-0479">Metal-binding</keyword>
<sequence length="266" mass="28797">MKYCRVRPADASQVRQNAAPAAAVVAPGACFNCGKQGHFARDCTTEPAIKRQAIAPRVYALGETEGVEPTAGSVSVGGEIAHTLFDTGASHSFKKQIITAGTESLGTFGIHREVPVILGGMDFIGDLSEMELDYYDVILGMDWLSRHQVVVDCPRARVLIPREEGNITFQCIQVQRGVSIVSMMRAEDFLERGAEGLLATISVVKDDAHFELQDIPVVEGFEDVFEALEGPPPARDDVLTIELEPGTTPVSRAPYRLAPAEMAELK</sequence>
<dbReference type="Gene3D" id="2.40.70.10">
    <property type="entry name" value="Acid Proteases"/>
    <property type="match status" value="1"/>
</dbReference>
<dbReference type="RefSeq" id="XP_018458688.1">
    <property type="nucleotide sequence ID" value="XM_018603186.1"/>
</dbReference>
<accession>A0A6J0LFQ5</accession>
<keyword evidence="1" id="KW-0863">Zinc-finger</keyword>
<dbReference type="Pfam" id="PF08284">
    <property type="entry name" value="RVP_2"/>
    <property type="match status" value="1"/>
</dbReference>
<keyword evidence="3" id="KW-1185">Reference proteome</keyword>
<dbReference type="InterPro" id="IPR036875">
    <property type="entry name" value="Znf_CCHC_sf"/>
</dbReference>